<sequence length="89" mass="10114">MNLLRRFARHARHDFAEGRETVEQMLARIDAMDTPPVPPADEYPTAKLPVFTVRQIEERANGMKVLVEVDGGRPIHDLDYATRMDGGPR</sequence>
<protein>
    <submittedName>
        <fullName evidence="1">Uncharacterized protein</fullName>
    </submittedName>
</protein>
<name>A0ABV8L2T8_9NOCA</name>
<evidence type="ECO:0000313" key="1">
    <source>
        <dbReference type="EMBL" id="MFC4124880.1"/>
    </source>
</evidence>
<gene>
    <name evidence="1" type="ORF">ACFOW8_08075</name>
</gene>
<organism evidence="1 2">
    <name type="scientific">Nocardia rhizosphaerae</name>
    <dbReference type="NCBI Taxonomy" id="1691571"/>
    <lineage>
        <taxon>Bacteria</taxon>
        <taxon>Bacillati</taxon>
        <taxon>Actinomycetota</taxon>
        <taxon>Actinomycetes</taxon>
        <taxon>Mycobacteriales</taxon>
        <taxon>Nocardiaceae</taxon>
        <taxon>Nocardia</taxon>
    </lineage>
</organism>
<evidence type="ECO:0000313" key="2">
    <source>
        <dbReference type="Proteomes" id="UP001595767"/>
    </source>
</evidence>
<comment type="caution">
    <text evidence="1">The sequence shown here is derived from an EMBL/GenBank/DDBJ whole genome shotgun (WGS) entry which is preliminary data.</text>
</comment>
<reference evidence="2" key="1">
    <citation type="journal article" date="2019" name="Int. J. Syst. Evol. Microbiol.">
        <title>The Global Catalogue of Microorganisms (GCM) 10K type strain sequencing project: providing services to taxonomists for standard genome sequencing and annotation.</title>
        <authorList>
            <consortium name="The Broad Institute Genomics Platform"/>
            <consortium name="The Broad Institute Genome Sequencing Center for Infectious Disease"/>
            <person name="Wu L."/>
            <person name="Ma J."/>
        </authorList>
    </citation>
    <scope>NUCLEOTIDE SEQUENCE [LARGE SCALE GENOMIC DNA]</scope>
    <source>
        <strain evidence="2">CGMCC 4.7204</strain>
    </source>
</reference>
<dbReference type="Proteomes" id="UP001595767">
    <property type="component" value="Unassembled WGS sequence"/>
</dbReference>
<dbReference type="EMBL" id="JBHSBA010000003">
    <property type="protein sequence ID" value="MFC4124880.1"/>
    <property type="molecule type" value="Genomic_DNA"/>
</dbReference>
<accession>A0ABV8L2T8</accession>
<keyword evidence="2" id="KW-1185">Reference proteome</keyword>
<proteinExistence type="predicted"/>
<dbReference type="RefSeq" id="WP_378547679.1">
    <property type="nucleotide sequence ID" value="NZ_JBHSBA010000003.1"/>
</dbReference>